<sequence>MPTASPTAFDCLSQQPRVREFLSVAAGEGRLSHAYLFVGAPGSGMLEAAEAVAQAVVCPSGGDGSCDECIRVRHHTHPDVRFLRPEGTSGYLVAQVRELIEDVSRAPVRAQGKAYVLEDAGLLRGASANALLKTIEEPPEGVHFILMARSAAAVMPTIASRCQQVPFRIVSPGAAERAVELAAGTVGWEARVALAVAGTPQGAAEFLASSERRQVRRLMVRTIGELSRDDAWDVLRSAKGIVEAVKAPLGELRGEQEAALGESADYLTTAALRRIEDANKRELTARERSGMMEALAAADSLLRDALLRCEGVREPIVNEDVADVVERIASDSCTEGVVRALDAIDVASDDLAHNVVPQLAFEAMLLTVKEALACPPSSR</sequence>
<organism evidence="1 2">
    <name type="scientific">Olsenella uli (strain ATCC 49627 / DSM 7084 / CCUG 31166 / CIP 109912 / JCM 12494 / LMG 11480 / NCIMB 702895 / VPI D76D-27C)</name>
    <name type="common">Lactobacillus uli</name>
    <dbReference type="NCBI Taxonomy" id="633147"/>
    <lineage>
        <taxon>Bacteria</taxon>
        <taxon>Bacillati</taxon>
        <taxon>Actinomycetota</taxon>
        <taxon>Coriobacteriia</taxon>
        <taxon>Coriobacteriales</taxon>
        <taxon>Atopobiaceae</taxon>
        <taxon>Olsenella</taxon>
    </lineage>
</organism>
<dbReference type="Proteomes" id="UP000000333">
    <property type="component" value="Chromosome"/>
</dbReference>
<dbReference type="KEGG" id="ols:Olsu_1445"/>
<dbReference type="PANTHER" id="PTHR11669:SF8">
    <property type="entry name" value="DNA POLYMERASE III SUBUNIT DELTA"/>
    <property type="match status" value="1"/>
</dbReference>
<dbReference type="InterPro" id="IPR027417">
    <property type="entry name" value="P-loop_NTPase"/>
</dbReference>
<dbReference type="STRING" id="633147.Olsu_1445"/>
<accession>E1QWP4</accession>
<dbReference type="Pfam" id="PF13177">
    <property type="entry name" value="DNA_pol3_delta2"/>
    <property type="match status" value="1"/>
</dbReference>
<evidence type="ECO:0000313" key="1">
    <source>
        <dbReference type="EMBL" id="ADK68547.1"/>
    </source>
</evidence>
<keyword evidence="1" id="KW-0808">Transferase</keyword>
<keyword evidence="1" id="KW-0548">Nucleotidyltransferase</keyword>
<dbReference type="EC" id="2.7.7.7" evidence="1"/>
<dbReference type="GO" id="GO:0006261">
    <property type="term" value="P:DNA-templated DNA replication"/>
    <property type="evidence" value="ECO:0007669"/>
    <property type="project" value="TreeGrafter"/>
</dbReference>
<dbReference type="GO" id="GO:0003887">
    <property type="term" value="F:DNA-directed DNA polymerase activity"/>
    <property type="evidence" value="ECO:0007669"/>
    <property type="project" value="UniProtKB-EC"/>
</dbReference>
<dbReference type="EMBL" id="CP002106">
    <property type="protein sequence ID" value="ADK68547.1"/>
    <property type="molecule type" value="Genomic_DNA"/>
</dbReference>
<protein>
    <submittedName>
        <fullName evidence="1">DNA polymerase III, delta prime subunit</fullName>
        <ecNumber evidence="1">2.7.7.7</ecNumber>
    </submittedName>
</protein>
<name>E1QWP4_OLSUV</name>
<gene>
    <name evidence="1" type="ordered locus">Olsu_1445</name>
</gene>
<proteinExistence type="predicted"/>
<dbReference type="HOGENOM" id="CLU_006229_4_0_11"/>
<dbReference type="OrthoDB" id="9809531at2"/>
<dbReference type="InterPro" id="IPR050238">
    <property type="entry name" value="DNA_Rep/Repair_Clamp_Loader"/>
</dbReference>
<dbReference type="RefSeq" id="WP_013252299.1">
    <property type="nucleotide sequence ID" value="NC_014363.1"/>
</dbReference>
<dbReference type="GeneID" id="78512840"/>
<evidence type="ECO:0000313" key="2">
    <source>
        <dbReference type="Proteomes" id="UP000000333"/>
    </source>
</evidence>
<reference evidence="1 2" key="1">
    <citation type="journal article" date="2010" name="Stand. Genomic Sci.">
        <title>Complete genome sequence of Olsenella uli type strain (VPI D76D-27C).</title>
        <authorList>
            <person name="Goker M."/>
            <person name="Held B."/>
            <person name="Lucas S."/>
            <person name="Nolan M."/>
            <person name="Yasawong M."/>
            <person name="Glavina Del Rio T."/>
            <person name="Tice H."/>
            <person name="Cheng J.F."/>
            <person name="Bruce D."/>
            <person name="Detter J.C."/>
            <person name="Tapia R."/>
            <person name="Han C."/>
            <person name="Goodwin L."/>
            <person name="Pitluck S."/>
            <person name="Liolios K."/>
            <person name="Ivanova N."/>
            <person name="Mavromatis K."/>
            <person name="Mikhailova N."/>
            <person name="Pati A."/>
            <person name="Chen A."/>
            <person name="Palaniappan K."/>
            <person name="Land M."/>
            <person name="Hauser L."/>
            <person name="Chang Y.J."/>
            <person name="Jeffries C.D."/>
            <person name="Rohde M."/>
            <person name="Sikorski J."/>
            <person name="Pukall R."/>
            <person name="Woyke T."/>
            <person name="Bristow J."/>
            <person name="Eisen J.A."/>
            <person name="Markowitz V."/>
            <person name="Hugenholtz P."/>
            <person name="Kyrpides N.C."/>
            <person name="Klenk H.P."/>
            <person name="Lapidus A."/>
        </authorList>
    </citation>
    <scope>NUCLEOTIDE SEQUENCE [LARGE SCALE GENOMIC DNA]</scope>
    <source>
        <strain evidence="2">ATCC 49627 / DSM 7084 / CIP 109912 / JCM 12494 / NCIMB 702895 / VPI D76D-27C</strain>
    </source>
</reference>
<dbReference type="eggNOG" id="COG2812">
    <property type="taxonomic scope" value="Bacteria"/>
</dbReference>
<dbReference type="PANTHER" id="PTHR11669">
    <property type="entry name" value="REPLICATION FACTOR C / DNA POLYMERASE III GAMMA-TAU SUBUNIT"/>
    <property type="match status" value="1"/>
</dbReference>
<dbReference type="AlphaFoldDB" id="E1QWP4"/>
<dbReference type="Gene3D" id="3.40.50.300">
    <property type="entry name" value="P-loop containing nucleotide triphosphate hydrolases"/>
    <property type="match status" value="1"/>
</dbReference>
<keyword evidence="2" id="KW-1185">Reference proteome</keyword>
<dbReference type="SUPFAM" id="SSF52540">
    <property type="entry name" value="P-loop containing nucleoside triphosphate hydrolases"/>
    <property type="match status" value="1"/>
</dbReference>